<keyword evidence="2" id="KW-0472">Membrane</keyword>
<dbReference type="Proteomes" id="UP001596547">
    <property type="component" value="Unassembled WGS sequence"/>
</dbReference>
<dbReference type="AlphaFoldDB" id="A0ABD6A8G4"/>
<evidence type="ECO:0000313" key="4">
    <source>
        <dbReference type="Proteomes" id="UP001596547"/>
    </source>
</evidence>
<dbReference type="RefSeq" id="WP_276304155.1">
    <property type="nucleotide sequence ID" value="NZ_CP119992.1"/>
</dbReference>
<feature type="compositionally biased region" description="Gly residues" evidence="1">
    <location>
        <begin position="114"/>
        <end position="132"/>
    </location>
</feature>
<organism evidence="3 4">
    <name type="scientific">Halomarina halobia</name>
    <dbReference type="NCBI Taxonomy" id="3033386"/>
    <lineage>
        <taxon>Archaea</taxon>
        <taxon>Methanobacteriati</taxon>
        <taxon>Methanobacteriota</taxon>
        <taxon>Stenosarchaea group</taxon>
        <taxon>Halobacteria</taxon>
        <taxon>Halobacteriales</taxon>
        <taxon>Natronomonadaceae</taxon>
        <taxon>Halomarina</taxon>
    </lineage>
</organism>
<proteinExistence type="predicted"/>
<sequence>MSRGREALAVAVSAFVGLAVAVAAVWYVTGSADLFYEQLFRVRPTVEGGGVGADWTAGNASPWLAALIKITHAVDVLMGVFILFMVFVHWGIFQRLATRMREPYDRRDADGVATDGGTGVSDGVDGTGPSDGDGGESR</sequence>
<gene>
    <name evidence="3" type="ORF">ACFQPE_07180</name>
</gene>
<comment type="caution">
    <text evidence="3">The sequence shown here is derived from an EMBL/GenBank/DDBJ whole genome shotgun (WGS) entry which is preliminary data.</text>
</comment>
<keyword evidence="2" id="KW-1133">Transmembrane helix</keyword>
<evidence type="ECO:0000256" key="2">
    <source>
        <dbReference type="SAM" id="Phobius"/>
    </source>
</evidence>
<protein>
    <submittedName>
        <fullName evidence="3">Uncharacterized protein</fullName>
    </submittedName>
</protein>
<evidence type="ECO:0000256" key="1">
    <source>
        <dbReference type="SAM" id="MobiDB-lite"/>
    </source>
</evidence>
<name>A0ABD6A8G4_9EURY</name>
<reference evidence="3 4" key="1">
    <citation type="journal article" date="2019" name="Int. J. Syst. Evol. Microbiol.">
        <title>The Global Catalogue of Microorganisms (GCM) 10K type strain sequencing project: providing services to taxonomists for standard genome sequencing and annotation.</title>
        <authorList>
            <consortium name="The Broad Institute Genomics Platform"/>
            <consortium name="The Broad Institute Genome Sequencing Center for Infectious Disease"/>
            <person name="Wu L."/>
            <person name="Ma J."/>
        </authorList>
    </citation>
    <scope>NUCLEOTIDE SEQUENCE [LARGE SCALE GENOMIC DNA]</scope>
    <source>
        <strain evidence="3 4">PSR21</strain>
    </source>
</reference>
<keyword evidence="4" id="KW-1185">Reference proteome</keyword>
<feature type="transmembrane region" description="Helical" evidence="2">
    <location>
        <begin position="70"/>
        <end position="93"/>
    </location>
</feature>
<accession>A0ABD6A8G4</accession>
<feature type="region of interest" description="Disordered" evidence="1">
    <location>
        <begin position="107"/>
        <end position="138"/>
    </location>
</feature>
<dbReference type="GeneID" id="79316779"/>
<keyword evidence="2" id="KW-0812">Transmembrane</keyword>
<dbReference type="EMBL" id="JBHTBF010000002">
    <property type="protein sequence ID" value="MFC7316581.1"/>
    <property type="molecule type" value="Genomic_DNA"/>
</dbReference>
<evidence type="ECO:0000313" key="3">
    <source>
        <dbReference type="EMBL" id="MFC7316581.1"/>
    </source>
</evidence>
<feature type="transmembrane region" description="Helical" evidence="2">
    <location>
        <begin position="7"/>
        <end position="28"/>
    </location>
</feature>